<dbReference type="Pfam" id="PF16347">
    <property type="entry name" value="SGSH_C"/>
    <property type="match status" value="1"/>
</dbReference>
<dbReference type="GO" id="GO:0016787">
    <property type="term" value="F:hydrolase activity"/>
    <property type="evidence" value="ECO:0007669"/>
    <property type="project" value="UniProtKB-KW"/>
</dbReference>
<name>A0A918PVQ5_9BACT</name>
<dbReference type="InterPro" id="IPR032506">
    <property type="entry name" value="SGSH_C"/>
</dbReference>
<dbReference type="PANTHER" id="PTHR43108:SF6">
    <property type="entry name" value="N-SULPHOGLUCOSAMINE SULPHOHYDROLASE"/>
    <property type="match status" value="1"/>
</dbReference>
<dbReference type="PROSITE" id="PS00149">
    <property type="entry name" value="SULFATASE_2"/>
    <property type="match status" value="1"/>
</dbReference>
<keyword evidence="3" id="KW-0378">Hydrolase</keyword>
<feature type="chain" id="PRO_5037747501" evidence="5">
    <location>
        <begin position="26"/>
        <end position="529"/>
    </location>
</feature>
<keyword evidence="4" id="KW-0325">Glycoprotein</keyword>
<dbReference type="PANTHER" id="PTHR43108">
    <property type="entry name" value="N-ACETYLGLUCOSAMINE-6-SULFATASE FAMILY MEMBER"/>
    <property type="match status" value="1"/>
</dbReference>
<accession>A0A918PVQ5</accession>
<dbReference type="InterPro" id="IPR000917">
    <property type="entry name" value="Sulfatase_N"/>
</dbReference>
<comment type="similarity">
    <text evidence="1">Belongs to the sulfatase family.</text>
</comment>
<comment type="caution">
    <text evidence="8">The sequence shown here is derived from an EMBL/GenBank/DDBJ whole genome shotgun (WGS) entry which is preliminary data.</text>
</comment>
<protein>
    <submittedName>
        <fullName evidence="8">Acetylglucosamine-6-sulfatase</fullName>
    </submittedName>
</protein>
<gene>
    <name evidence="8" type="ORF">GCM10007049_16210</name>
</gene>
<feature type="signal peptide" evidence="5">
    <location>
        <begin position="1"/>
        <end position="25"/>
    </location>
</feature>
<dbReference type="CDD" id="cd16031">
    <property type="entry name" value="G6S_like"/>
    <property type="match status" value="1"/>
</dbReference>
<feature type="domain" description="N-sulphoglucosamine sulphohydrolase C-terminal" evidence="7">
    <location>
        <begin position="464"/>
        <end position="507"/>
    </location>
</feature>
<reference evidence="8" key="2">
    <citation type="submission" date="2020-09" db="EMBL/GenBank/DDBJ databases">
        <authorList>
            <person name="Sun Q."/>
            <person name="Kim S."/>
        </authorList>
    </citation>
    <scope>NUCLEOTIDE SEQUENCE</scope>
    <source>
        <strain evidence="8">KCTC 12368</strain>
    </source>
</reference>
<feature type="domain" description="Sulfatase N-terminal" evidence="6">
    <location>
        <begin position="30"/>
        <end position="382"/>
    </location>
</feature>
<dbReference type="SUPFAM" id="SSF53649">
    <property type="entry name" value="Alkaline phosphatase-like"/>
    <property type="match status" value="1"/>
</dbReference>
<proteinExistence type="inferred from homology"/>
<evidence type="ECO:0000313" key="8">
    <source>
        <dbReference type="EMBL" id="GGZ24589.1"/>
    </source>
</evidence>
<sequence length="529" mass="61553">MKSPVFKKLSLLFTLLLMAVSAVFAQQKQPNIIFIMSDDHTSQAIGAYGGRLAALNPTPQLDQLAAEGMLFENVFCTNSICTPSRATIMTGQYSQTNGVLDLDDSLAPANQYLPMELRKLGYSTAVIGKWHLKEEPAAFDYYEVLKYQGDYFNPSLRTMNAGPWPNNELTYEGHSTDIITDRSLAYLKNRDKSKPFFLMHHYKAPHDMFEFAPRYADYLADTEIPEPASLYAQPYFGSEATVGKNGKLRPIIGTSVSDRHISRNYVKTFLKDSIDGVEATHLAYQDYLKRYLRCVKGVDDNLGRLFQYLKEEGLWENTIIVYTGDQGMMLGEHDLIDKRWMYEESMRMPFIVHYPKMIKPNSVNNLLINNTDFAPTLISLAGGQVPEYMQGKSFMNSLSGKPQENWREATYYRYWMHIIHHWVPAHFGIRTERYKLVFYYSKHYIPENEWQEYYWEKQLRSLGYDTPVAWELYDLQNDPQELHNRYNDPNYKTIIQELKAELKSQRQALNEEDTKYPALQKIIDEHWDD</sequence>
<evidence type="ECO:0000259" key="7">
    <source>
        <dbReference type="Pfam" id="PF16347"/>
    </source>
</evidence>
<dbReference type="InterPro" id="IPR024607">
    <property type="entry name" value="Sulfatase_CS"/>
</dbReference>
<dbReference type="PROSITE" id="PS00523">
    <property type="entry name" value="SULFATASE_1"/>
    <property type="match status" value="1"/>
</dbReference>
<organism evidence="8 9">
    <name type="scientific">Echinicola pacifica</name>
    <dbReference type="NCBI Taxonomy" id="346377"/>
    <lineage>
        <taxon>Bacteria</taxon>
        <taxon>Pseudomonadati</taxon>
        <taxon>Bacteroidota</taxon>
        <taxon>Cytophagia</taxon>
        <taxon>Cytophagales</taxon>
        <taxon>Cyclobacteriaceae</taxon>
        <taxon>Echinicola</taxon>
    </lineage>
</organism>
<evidence type="ECO:0000256" key="5">
    <source>
        <dbReference type="SAM" id="SignalP"/>
    </source>
</evidence>
<dbReference type="RefSeq" id="WP_018473516.1">
    <property type="nucleotide sequence ID" value="NZ_BMWX01000003.1"/>
</dbReference>
<evidence type="ECO:0000256" key="1">
    <source>
        <dbReference type="ARBA" id="ARBA00008779"/>
    </source>
</evidence>
<keyword evidence="2 5" id="KW-0732">Signal</keyword>
<dbReference type="InterPro" id="IPR017850">
    <property type="entry name" value="Alkaline_phosphatase_core_sf"/>
</dbReference>
<evidence type="ECO:0000256" key="3">
    <source>
        <dbReference type="ARBA" id="ARBA00022801"/>
    </source>
</evidence>
<dbReference type="Gene3D" id="3.40.720.10">
    <property type="entry name" value="Alkaline Phosphatase, subunit A"/>
    <property type="match status" value="1"/>
</dbReference>
<keyword evidence="9" id="KW-1185">Reference proteome</keyword>
<dbReference type="EMBL" id="BMWX01000003">
    <property type="protein sequence ID" value="GGZ24589.1"/>
    <property type="molecule type" value="Genomic_DNA"/>
</dbReference>
<evidence type="ECO:0000313" key="9">
    <source>
        <dbReference type="Proteomes" id="UP000619457"/>
    </source>
</evidence>
<reference evidence="8" key="1">
    <citation type="journal article" date="2014" name="Int. J. Syst. Evol. Microbiol.">
        <title>Complete genome sequence of Corynebacterium casei LMG S-19264T (=DSM 44701T), isolated from a smear-ripened cheese.</title>
        <authorList>
            <consortium name="US DOE Joint Genome Institute (JGI-PGF)"/>
            <person name="Walter F."/>
            <person name="Albersmeier A."/>
            <person name="Kalinowski J."/>
            <person name="Ruckert C."/>
        </authorList>
    </citation>
    <scope>NUCLEOTIDE SEQUENCE</scope>
    <source>
        <strain evidence="8">KCTC 12368</strain>
    </source>
</reference>
<evidence type="ECO:0000259" key="6">
    <source>
        <dbReference type="Pfam" id="PF00884"/>
    </source>
</evidence>
<evidence type="ECO:0000256" key="2">
    <source>
        <dbReference type="ARBA" id="ARBA00022729"/>
    </source>
</evidence>
<dbReference type="AlphaFoldDB" id="A0A918PVQ5"/>
<dbReference type="Proteomes" id="UP000619457">
    <property type="component" value="Unassembled WGS sequence"/>
</dbReference>
<evidence type="ECO:0000256" key="4">
    <source>
        <dbReference type="ARBA" id="ARBA00023180"/>
    </source>
</evidence>
<dbReference type="Pfam" id="PF00884">
    <property type="entry name" value="Sulfatase"/>
    <property type="match status" value="1"/>
</dbReference>